<keyword evidence="5" id="KW-0009">Actin-binding</keyword>
<comment type="subcellular location">
    <subcellularLocation>
        <location evidence="1">Cytoplasm</location>
        <location evidence="1">Cytoskeleton</location>
    </subcellularLocation>
</comment>
<dbReference type="GO" id="GO:0030833">
    <property type="term" value="P:regulation of actin filament polymerization"/>
    <property type="evidence" value="ECO:0007669"/>
    <property type="project" value="TreeGrafter"/>
</dbReference>
<dbReference type="InterPro" id="IPR048278">
    <property type="entry name" value="PFN"/>
</dbReference>
<dbReference type="Proteomes" id="UP000694395">
    <property type="component" value="Chromosome 14"/>
</dbReference>
<reference evidence="6" key="3">
    <citation type="submission" date="2025-09" db="UniProtKB">
        <authorList>
            <consortium name="Ensembl"/>
        </authorList>
    </citation>
    <scope>IDENTIFICATION</scope>
</reference>
<reference evidence="6" key="1">
    <citation type="submission" date="2020-07" db="EMBL/GenBank/DDBJ databases">
        <title>A long reads based de novo assembly of the rainbow trout Arlee double haploid line genome.</title>
        <authorList>
            <person name="Gao G."/>
            <person name="Palti Y."/>
        </authorList>
    </citation>
    <scope>NUCLEOTIDE SEQUENCE [LARGE SCALE GENOMIC DNA]</scope>
</reference>
<accession>A0A8C7P3J7</accession>
<dbReference type="GO" id="GO:0030036">
    <property type="term" value="P:actin cytoskeleton organization"/>
    <property type="evidence" value="ECO:0007669"/>
    <property type="project" value="InterPro"/>
</dbReference>
<organism evidence="6 7">
    <name type="scientific">Oncorhynchus mykiss</name>
    <name type="common">Rainbow trout</name>
    <name type="synonym">Salmo gairdneri</name>
    <dbReference type="NCBI Taxonomy" id="8022"/>
    <lineage>
        <taxon>Eukaryota</taxon>
        <taxon>Metazoa</taxon>
        <taxon>Chordata</taxon>
        <taxon>Craniata</taxon>
        <taxon>Vertebrata</taxon>
        <taxon>Euteleostomi</taxon>
        <taxon>Actinopterygii</taxon>
        <taxon>Neopterygii</taxon>
        <taxon>Teleostei</taxon>
        <taxon>Protacanthopterygii</taxon>
        <taxon>Salmoniformes</taxon>
        <taxon>Salmonidae</taxon>
        <taxon>Salmoninae</taxon>
        <taxon>Oncorhynchus</taxon>
    </lineage>
</organism>
<evidence type="ECO:0000256" key="4">
    <source>
        <dbReference type="ARBA" id="ARBA00023212"/>
    </source>
</evidence>
<sequence length="141" mass="15109">MSSNISTVRRSALQPEKFVEDVAIVGLYDNKAVWASKPGGVLAAICPPEVEALVGKDRGSLLQEGVSVGGRKMAVIRDHMTGPETEILFIDIRTKGSESLALTVALTTKALVFVMGKRGVHGGIVNKKVCDMAKYLRERGV</sequence>
<evidence type="ECO:0000313" key="7">
    <source>
        <dbReference type="Proteomes" id="UP000694395"/>
    </source>
</evidence>
<evidence type="ECO:0000256" key="1">
    <source>
        <dbReference type="ARBA" id="ARBA00004245"/>
    </source>
</evidence>
<dbReference type="GeneTree" id="ENSGT00940000153664"/>
<evidence type="ECO:0000256" key="5">
    <source>
        <dbReference type="RuleBase" id="RU003909"/>
    </source>
</evidence>
<dbReference type="Pfam" id="PF00235">
    <property type="entry name" value="Profilin"/>
    <property type="match status" value="1"/>
</dbReference>
<dbReference type="GO" id="GO:0005856">
    <property type="term" value="C:cytoskeleton"/>
    <property type="evidence" value="ECO:0007669"/>
    <property type="project" value="UniProtKB-SubCell"/>
</dbReference>
<dbReference type="SMART" id="SM00392">
    <property type="entry name" value="PROF"/>
    <property type="match status" value="1"/>
</dbReference>
<dbReference type="PRINTS" id="PR01639">
    <property type="entry name" value="PROFILINMAML"/>
</dbReference>
<protein>
    <recommendedName>
        <fullName evidence="5">Profilin</fullName>
    </recommendedName>
</protein>
<dbReference type="SUPFAM" id="SSF55770">
    <property type="entry name" value="Profilin (actin-binding protein)"/>
    <property type="match status" value="1"/>
</dbReference>
<dbReference type="AlphaFoldDB" id="A0A8C7P3J7"/>
<proteinExistence type="inferred from homology"/>
<dbReference type="InterPro" id="IPR005455">
    <property type="entry name" value="PFN_euk"/>
</dbReference>
<dbReference type="InterPro" id="IPR005454">
    <property type="entry name" value="Profilin1/2/3_vertebrate"/>
</dbReference>
<reference evidence="6" key="2">
    <citation type="submission" date="2025-08" db="UniProtKB">
        <authorList>
            <consortium name="Ensembl"/>
        </authorList>
    </citation>
    <scope>IDENTIFICATION</scope>
</reference>
<keyword evidence="7" id="KW-1185">Reference proteome</keyword>
<keyword evidence="4" id="KW-0206">Cytoskeleton</keyword>
<dbReference type="Ensembl" id="ENSOMYT00000018207.2">
    <property type="protein sequence ID" value="ENSOMYP00000016506.2"/>
    <property type="gene ID" value="ENSOMYG00000008106.2"/>
</dbReference>
<evidence type="ECO:0000313" key="6">
    <source>
        <dbReference type="Ensembl" id="ENSOMYP00000016506.2"/>
    </source>
</evidence>
<dbReference type="CDD" id="cd00148">
    <property type="entry name" value="PROF"/>
    <property type="match status" value="1"/>
</dbReference>
<evidence type="ECO:0000256" key="3">
    <source>
        <dbReference type="ARBA" id="ARBA00022490"/>
    </source>
</evidence>
<keyword evidence="3" id="KW-0963">Cytoplasm</keyword>
<dbReference type="InterPro" id="IPR036140">
    <property type="entry name" value="PFN_sf"/>
</dbReference>
<dbReference type="PANTHER" id="PTHR13936">
    <property type="entry name" value="PROFILIN"/>
    <property type="match status" value="1"/>
</dbReference>
<dbReference type="GO" id="GO:0005737">
    <property type="term" value="C:cytoplasm"/>
    <property type="evidence" value="ECO:0007669"/>
    <property type="project" value="TreeGrafter"/>
</dbReference>
<dbReference type="PANTHER" id="PTHR13936:SF2">
    <property type="entry name" value="PROFILIN-3"/>
    <property type="match status" value="1"/>
</dbReference>
<name>A0A8C7P3J7_ONCMY</name>
<comment type="similarity">
    <text evidence="2 5">Belongs to the profilin family.</text>
</comment>
<dbReference type="Gene3D" id="3.30.450.30">
    <property type="entry name" value="Dynein light chain 2a, cytoplasmic"/>
    <property type="match status" value="1"/>
</dbReference>
<dbReference type="GO" id="GO:0003779">
    <property type="term" value="F:actin binding"/>
    <property type="evidence" value="ECO:0007669"/>
    <property type="project" value="UniProtKB-KW"/>
</dbReference>
<evidence type="ECO:0000256" key="2">
    <source>
        <dbReference type="ARBA" id="ARBA00010058"/>
    </source>
</evidence>
<dbReference type="GO" id="GO:0032233">
    <property type="term" value="P:positive regulation of actin filament bundle assembly"/>
    <property type="evidence" value="ECO:0007669"/>
    <property type="project" value="TreeGrafter"/>
</dbReference>